<accession>A0A0F9AXG4</accession>
<feature type="non-terminal residue" evidence="1">
    <location>
        <position position="1"/>
    </location>
</feature>
<proteinExistence type="predicted"/>
<evidence type="ECO:0000313" key="1">
    <source>
        <dbReference type="EMBL" id="KKL06227.1"/>
    </source>
</evidence>
<comment type="caution">
    <text evidence="1">The sequence shown here is derived from an EMBL/GenBank/DDBJ whole genome shotgun (WGS) entry which is preliminary data.</text>
</comment>
<gene>
    <name evidence="1" type="ORF">LCGC14_2598160</name>
</gene>
<dbReference type="AlphaFoldDB" id="A0A0F9AXG4"/>
<protein>
    <submittedName>
        <fullName evidence="1">Uncharacterized protein</fullName>
    </submittedName>
</protein>
<organism evidence="1">
    <name type="scientific">marine sediment metagenome</name>
    <dbReference type="NCBI Taxonomy" id="412755"/>
    <lineage>
        <taxon>unclassified sequences</taxon>
        <taxon>metagenomes</taxon>
        <taxon>ecological metagenomes</taxon>
    </lineage>
</organism>
<name>A0A0F9AXG4_9ZZZZ</name>
<reference evidence="1" key="1">
    <citation type="journal article" date="2015" name="Nature">
        <title>Complex archaea that bridge the gap between prokaryotes and eukaryotes.</title>
        <authorList>
            <person name="Spang A."/>
            <person name="Saw J.H."/>
            <person name="Jorgensen S.L."/>
            <person name="Zaremba-Niedzwiedzka K."/>
            <person name="Martijn J."/>
            <person name="Lind A.E."/>
            <person name="van Eijk R."/>
            <person name="Schleper C."/>
            <person name="Guy L."/>
            <person name="Ettema T.J."/>
        </authorList>
    </citation>
    <scope>NUCLEOTIDE SEQUENCE</scope>
</reference>
<dbReference type="EMBL" id="LAZR01043794">
    <property type="protein sequence ID" value="KKL06227.1"/>
    <property type="molecule type" value="Genomic_DNA"/>
</dbReference>
<sequence length="87" mass="9477">YKERGVSDIPLSFMVGEAASVGVLFQTGWSKGLSINPSGVTHISGTMWDDLEPREVPDWTSVHHSVMLRKDSIPGYDPPNLKGAEHG</sequence>